<name>A0AAW4SVT2_9BACE</name>
<dbReference type="Proteomes" id="UP001198461">
    <property type="component" value="Unassembled WGS sequence"/>
</dbReference>
<gene>
    <name evidence="1" type="ORF">LD004_05645</name>
</gene>
<comment type="caution">
    <text evidence="1">The sequence shown here is derived from an EMBL/GenBank/DDBJ whole genome shotgun (WGS) entry which is preliminary data.</text>
</comment>
<dbReference type="InterPro" id="IPR032675">
    <property type="entry name" value="LRR_dom_sf"/>
</dbReference>
<dbReference type="SUPFAM" id="SSF52047">
    <property type="entry name" value="RNI-like"/>
    <property type="match status" value="1"/>
</dbReference>
<dbReference type="RefSeq" id="WP_225450634.1">
    <property type="nucleotide sequence ID" value="NZ_JAIWXB010000011.1"/>
</dbReference>
<dbReference type="EMBL" id="JAIWYE010000012">
    <property type="protein sequence ID" value="MCA4703096.1"/>
    <property type="molecule type" value="Genomic_DNA"/>
</dbReference>
<protein>
    <recommendedName>
        <fullName evidence="3">Leucine-rich repeat domain-containing protein</fullName>
    </recommendedName>
</protein>
<proteinExistence type="predicted"/>
<accession>A0AAW4SVT2</accession>
<reference evidence="1" key="1">
    <citation type="submission" date="2023-08" db="EMBL/GenBank/DDBJ databases">
        <title>Mucin Metabolism Genes Underlie the Key Renovations of Bacteroides xylanisolvens Genomes in Captive Great Apes.</title>
        <authorList>
            <person name="Nishida A.H."/>
        </authorList>
    </citation>
    <scope>NUCLEOTIDE SEQUENCE</scope>
    <source>
        <strain evidence="1">P13.H9</strain>
    </source>
</reference>
<dbReference type="Gene3D" id="3.80.10.10">
    <property type="entry name" value="Ribonuclease Inhibitor"/>
    <property type="match status" value="1"/>
</dbReference>
<evidence type="ECO:0000313" key="1">
    <source>
        <dbReference type="EMBL" id="MCA4703096.1"/>
    </source>
</evidence>
<evidence type="ECO:0008006" key="3">
    <source>
        <dbReference type="Google" id="ProtNLM"/>
    </source>
</evidence>
<dbReference type="PROSITE" id="PS51257">
    <property type="entry name" value="PROKAR_LIPOPROTEIN"/>
    <property type="match status" value="1"/>
</dbReference>
<evidence type="ECO:0000313" key="2">
    <source>
        <dbReference type="Proteomes" id="UP001198461"/>
    </source>
</evidence>
<organism evidence="1 2">
    <name type="scientific">Bacteroides xylanisolvens</name>
    <dbReference type="NCBI Taxonomy" id="371601"/>
    <lineage>
        <taxon>Bacteria</taxon>
        <taxon>Pseudomonadati</taxon>
        <taxon>Bacteroidota</taxon>
        <taxon>Bacteroidia</taxon>
        <taxon>Bacteroidales</taxon>
        <taxon>Bacteroidaceae</taxon>
        <taxon>Bacteroides</taxon>
    </lineage>
</organism>
<dbReference type="AlphaFoldDB" id="A0AAW4SVT2"/>
<sequence>MTSKYIKYFVFAMLGLFVTSCSDDEMEDINYDSVHIINKELNEALKKKGFSFTEDGGLIQNELVKTTKVLNLSKCNLKTVIGLSTFESLEEIILSDNQFGAVFDFANLPLSVKKVVLSGNDDIVEFKNLAYKRETKFVAQRNFTSLVLPLTAKWNTAEIVYFASSEIGKKADIQLTEKNGVLMKYSLLRDIPDNKLKEYLKKLYPSVFDNETGKMDLSRTLTEKEDLIIYEEIDNLEGVEYIIGNPNYKGPEGSVIISGKAENKYLMQCVRPSKAVRRLCLKNINTEENLDLTSFTELTGLFFKNNETIVSLNLSESFVGKNVADTNILKNQLCLNNCSSLEDLIFPVEEGSIGMIQFVDLPKLKTIDLSSIRILHTIVLNNLPLATIRMPERMQQYTDGWGTNDVRKQLFVAFGESLRNTASIKMFLNKHEKEADIIDYTEYYITN</sequence>